<evidence type="ECO:0000259" key="1">
    <source>
        <dbReference type="Pfam" id="PF17906"/>
    </source>
</evidence>
<dbReference type="Proteomes" id="UP000024635">
    <property type="component" value="Unassembled WGS sequence"/>
</dbReference>
<protein>
    <submittedName>
        <fullName evidence="3">Uncharacterized protein</fullName>
    </submittedName>
</protein>
<dbReference type="EMBL" id="JARK01001340">
    <property type="protein sequence ID" value="EYC30871.1"/>
    <property type="molecule type" value="Genomic_DNA"/>
</dbReference>
<dbReference type="GO" id="GO:0044547">
    <property type="term" value="F:DNA topoisomerase binding"/>
    <property type="evidence" value="ECO:0007669"/>
    <property type="project" value="TreeGrafter"/>
</dbReference>
<dbReference type="GO" id="GO:0000793">
    <property type="term" value="C:condensed chromosome"/>
    <property type="evidence" value="ECO:0007669"/>
    <property type="project" value="TreeGrafter"/>
</dbReference>
<reference evidence="4" key="1">
    <citation type="journal article" date="2015" name="Nat. Genet.">
        <title>The genome and transcriptome of the zoonotic hookworm Ancylostoma ceylanicum identify infection-specific gene families.</title>
        <authorList>
            <person name="Schwarz E.M."/>
            <person name="Hu Y."/>
            <person name="Antoshechkin I."/>
            <person name="Miller M.M."/>
            <person name="Sternberg P.W."/>
            <person name="Aroian R.V."/>
        </authorList>
    </citation>
    <scope>NUCLEOTIDE SEQUENCE</scope>
    <source>
        <strain evidence="4">HY135</strain>
    </source>
</reference>
<gene>
    <name evidence="3" type="primary">Acey_s0004.g1823</name>
    <name evidence="3" type="ORF">Y032_0004g1823</name>
</gene>
<dbReference type="InterPro" id="IPR041426">
    <property type="entry name" value="Mos1_HTH"/>
</dbReference>
<dbReference type="GO" id="GO:0031297">
    <property type="term" value="P:replication fork processing"/>
    <property type="evidence" value="ECO:0007669"/>
    <property type="project" value="TreeGrafter"/>
</dbReference>
<evidence type="ECO:0000259" key="2">
    <source>
        <dbReference type="Pfam" id="PF23309"/>
    </source>
</evidence>
<proteinExistence type="predicted"/>
<dbReference type="GO" id="GO:0042800">
    <property type="term" value="F:histone H3K4 methyltransferase activity"/>
    <property type="evidence" value="ECO:0007669"/>
    <property type="project" value="TreeGrafter"/>
</dbReference>
<dbReference type="GO" id="GO:0000729">
    <property type="term" value="P:DNA double-strand break processing"/>
    <property type="evidence" value="ECO:0007669"/>
    <property type="project" value="TreeGrafter"/>
</dbReference>
<feature type="domain" description="DUF7083" evidence="2">
    <location>
        <begin position="74"/>
        <end position="127"/>
    </location>
</feature>
<dbReference type="GO" id="GO:0044774">
    <property type="term" value="P:mitotic DNA integrity checkpoint signaling"/>
    <property type="evidence" value="ECO:0007669"/>
    <property type="project" value="TreeGrafter"/>
</dbReference>
<dbReference type="PANTHER" id="PTHR46060:SF2">
    <property type="entry name" value="HISTONE-LYSINE N-METHYLTRANSFERASE SETMAR"/>
    <property type="match status" value="1"/>
</dbReference>
<keyword evidence="4" id="KW-1185">Reference proteome</keyword>
<dbReference type="GO" id="GO:0046975">
    <property type="term" value="F:histone H3K36 methyltransferase activity"/>
    <property type="evidence" value="ECO:0007669"/>
    <property type="project" value="TreeGrafter"/>
</dbReference>
<comment type="caution">
    <text evidence="3">The sequence shown here is derived from an EMBL/GenBank/DDBJ whole genome shotgun (WGS) entry which is preliminary data.</text>
</comment>
<dbReference type="AlphaFoldDB" id="A0A016VU58"/>
<dbReference type="GO" id="GO:0003690">
    <property type="term" value="F:double-stranded DNA binding"/>
    <property type="evidence" value="ECO:0007669"/>
    <property type="project" value="TreeGrafter"/>
</dbReference>
<dbReference type="Gene3D" id="1.10.10.1450">
    <property type="match status" value="1"/>
</dbReference>
<dbReference type="Pfam" id="PF23309">
    <property type="entry name" value="DUF7083"/>
    <property type="match status" value="1"/>
</dbReference>
<dbReference type="STRING" id="53326.A0A016VU58"/>
<evidence type="ECO:0000313" key="3">
    <source>
        <dbReference type="EMBL" id="EYC30871.1"/>
    </source>
</evidence>
<dbReference type="OrthoDB" id="6270619at2759"/>
<dbReference type="GO" id="GO:0005634">
    <property type="term" value="C:nucleus"/>
    <property type="evidence" value="ECO:0007669"/>
    <property type="project" value="TreeGrafter"/>
</dbReference>
<dbReference type="GO" id="GO:0035861">
    <property type="term" value="C:site of double-strand break"/>
    <property type="evidence" value="ECO:0007669"/>
    <property type="project" value="TreeGrafter"/>
</dbReference>
<dbReference type="PANTHER" id="PTHR46060">
    <property type="entry name" value="MARINER MOS1 TRANSPOSASE-LIKE PROTEIN"/>
    <property type="match status" value="1"/>
</dbReference>
<name>A0A016VU58_9BILA</name>
<dbReference type="GO" id="GO:0006303">
    <property type="term" value="P:double-strand break repair via nonhomologous end joining"/>
    <property type="evidence" value="ECO:0007669"/>
    <property type="project" value="TreeGrafter"/>
</dbReference>
<accession>A0A016VU58</accession>
<feature type="domain" description="Mos1 transposase HTH" evidence="1">
    <location>
        <begin position="1"/>
        <end position="43"/>
    </location>
</feature>
<dbReference type="GO" id="GO:0000014">
    <property type="term" value="F:single-stranded DNA endodeoxyribonuclease activity"/>
    <property type="evidence" value="ECO:0007669"/>
    <property type="project" value="TreeGrafter"/>
</dbReference>
<sequence>MLYEFILSHSAVEAARNIAPAFGTDSPSERTVRCWFAKFPSGDFDLEDKPGRGRRMSLDDQALRAAMETKPDTTTQQLTESARVRLLCEKLDSNSFEKFQRHVLPKEVTSIGFDETVETLKQLFDVKASEFTTRYQCLKLEKTDSEDYLTYTGKVNEFCERAKIHELDCDGIKCLLWIFGLKSQREAEIRQRLRKDLLFKILYITGHMPPIALR</sequence>
<dbReference type="InterPro" id="IPR055510">
    <property type="entry name" value="DUF7083"/>
</dbReference>
<dbReference type="GO" id="GO:0003697">
    <property type="term" value="F:single-stranded DNA binding"/>
    <property type="evidence" value="ECO:0007669"/>
    <property type="project" value="TreeGrafter"/>
</dbReference>
<organism evidence="3 4">
    <name type="scientific">Ancylostoma ceylanicum</name>
    <dbReference type="NCBI Taxonomy" id="53326"/>
    <lineage>
        <taxon>Eukaryota</taxon>
        <taxon>Metazoa</taxon>
        <taxon>Ecdysozoa</taxon>
        <taxon>Nematoda</taxon>
        <taxon>Chromadorea</taxon>
        <taxon>Rhabditida</taxon>
        <taxon>Rhabditina</taxon>
        <taxon>Rhabditomorpha</taxon>
        <taxon>Strongyloidea</taxon>
        <taxon>Ancylostomatidae</taxon>
        <taxon>Ancylostomatinae</taxon>
        <taxon>Ancylostoma</taxon>
    </lineage>
</organism>
<evidence type="ECO:0000313" key="4">
    <source>
        <dbReference type="Proteomes" id="UP000024635"/>
    </source>
</evidence>
<dbReference type="GO" id="GO:0015074">
    <property type="term" value="P:DNA integration"/>
    <property type="evidence" value="ECO:0007669"/>
    <property type="project" value="TreeGrafter"/>
</dbReference>
<dbReference type="InterPro" id="IPR052709">
    <property type="entry name" value="Transposase-MT_Hybrid"/>
</dbReference>
<dbReference type="Pfam" id="PF17906">
    <property type="entry name" value="HTH_48"/>
    <property type="match status" value="1"/>
</dbReference>